<dbReference type="InterPro" id="IPR008778">
    <property type="entry name" value="Pirin_C_dom"/>
</dbReference>
<dbReference type="Proteomes" id="UP001595548">
    <property type="component" value="Unassembled WGS sequence"/>
</dbReference>
<proteinExistence type="inferred from homology"/>
<dbReference type="RefSeq" id="WP_382414096.1">
    <property type="nucleotide sequence ID" value="NZ_AP031500.1"/>
</dbReference>
<evidence type="ECO:0000256" key="1">
    <source>
        <dbReference type="ARBA" id="ARBA00008416"/>
    </source>
</evidence>
<dbReference type="PIRSF" id="PIRSF006232">
    <property type="entry name" value="Pirin"/>
    <property type="match status" value="1"/>
</dbReference>
<protein>
    <submittedName>
        <fullName evidence="5">Pirin family protein</fullName>
    </submittedName>
</protein>
<feature type="domain" description="Pirin C-terminal" evidence="4">
    <location>
        <begin position="193"/>
        <end position="292"/>
    </location>
</feature>
<dbReference type="CDD" id="cd02247">
    <property type="entry name" value="cupin_pirin_C"/>
    <property type="match status" value="1"/>
</dbReference>
<comment type="similarity">
    <text evidence="1 2">Belongs to the pirin family.</text>
</comment>
<dbReference type="InterPro" id="IPR014710">
    <property type="entry name" value="RmlC-like_jellyroll"/>
</dbReference>
<dbReference type="Gene3D" id="2.60.120.10">
    <property type="entry name" value="Jelly Rolls"/>
    <property type="match status" value="2"/>
</dbReference>
<dbReference type="Pfam" id="PF05726">
    <property type="entry name" value="Pirin_C"/>
    <property type="match status" value="1"/>
</dbReference>
<evidence type="ECO:0000259" key="4">
    <source>
        <dbReference type="Pfam" id="PF05726"/>
    </source>
</evidence>
<comment type="caution">
    <text evidence="5">The sequence shown here is derived from an EMBL/GenBank/DDBJ whole genome shotgun (WGS) entry which is preliminary data.</text>
</comment>
<dbReference type="InterPro" id="IPR012093">
    <property type="entry name" value="Pirin"/>
</dbReference>
<dbReference type="Pfam" id="PF02678">
    <property type="entry name" value="Pirin"/>
    <property type="match status" value="1"/>
</dbReference>
<dbReference type="EMBL" id="JBHRTL010000003">
    <property type="protein sequence ID" value="MFC3154010.1"/>
    <property type="molecule type" value="Genomic_DNA"/>
</dbReference>
<dbReference type="CDD" id="cd02909">
    <property type="entry name" value="cupin_pirin_N"/>
    <property type="match status" value="1"/>
</dbReference>
<dbReference type="PANTHER" id="PTHR13903">
    <property type="entry name" value="PIRIN-RELATED"/>
    <property type="match status" value="1"/>
</dbReference>
<reference evidence="6" key="1">
    <citation type="journal article" date="2019" name="Int. J. Syst. Evol. Microbiol.">
        <title>The Global Catalogue of Microorganisms (GCM) 10K type strain sequencing project: providing services to taxonomists for standard genome sequencing and annotation.</title>
        <authorList>
            <consortium name="The Broad Institute Genomics Platform"/>
            <consortium name="The Broad Institute Genome Sequencing Center for Infectious Disease"/>
            <person name="Wu L."/>
            <person name="Ma J."/>
        </authorList>
    </citation>
    <scope>NUCLEOTIDE SEQUENCE [LARGE SCALE GENOMIC DNA]</scope>
    <source>
        <strain evidence="6">KCTC 52141</strain>
    </source>
</reference>
<sequence>MSRLADADPECRQQRDTGVPVETVIIPNMRDIGDFSVRRVLPAPERRAVGPFVFFDHMGPTTFAPGNGLDIRPHPHIGLSTLTYLYEGSILHRDSLGYKQQITPGAVNWMTAGRGIVHSERSGERVREQGQTLMGLQVWVALPKALEQCAAQFMHYSVSSLPELEADGARIRVVAGECFGVHARLETHSPLFYADISIAPSGRVKIAADYTERAIYLMAGTIEVDGATFTERRMVVLKPSAEIIVHSATGASFVVLGGEPLDGPRHLWWNFVASDRELIEQAKSDWRDGKFGHVPGDHDFIPLPES</sequence>
<feature type="domain" description="Pirin N-terminal" evidence="3">
    <location>
        <begin position="35"/>
        <end position="140"/>
    </location>
</feature>
<name>A0ABV7HPI7_9GAMM</name>
<evidence type="ECO:0000313" key="6">
    <source>
        <dbReference type="Proteomes" id="UP001595548"/>
    </source>
</evidence>
<dbReference type="InterPro" id="IPR011051">
    <property type="entry name" value="RmlC_Cupin_sf"/>
</dbReference>
<accession>A0ABV7HPI7</accession>
<keyword evidence="6" id="KW-1185">Reference proteome</keyword>
<evidence type="ECO:0000313" key="5">
    <source>
        <dbReference type="EMBL" id="MFC3154010.1"/>
    </source>
</evidence>
<dbReference type="PANTHER" id="PTHR13903:SF8">
    <property type="entry name" value="PIRIN"/>
    <property type="match status" value="1"/>
</dbReference>
<evidence type="ECO:0000256" key="2">
    <source>
        <dbReference type="RuleBase" id="RU003457"/>
    </source>
</evidence>
<gene>
    <name evidence="5" type="ORF">ACFOEB_02265</name>
</gene>
<dbReference type="SUPFAM" id="SSF51182">
    <property type="entry name" value="RmlC-like cupins"/>
    <property type="match status" value="1"/>
</dbReference>
<dbReference type="InterPro" id="IPR003829">
    <property type="entry name" value="Pirin_N_dom"/>
</dbReference>
<evidence type="ECO:0000259" key="3">
    <source>
        <dbReference type="Pfam" id="PF02678"/>
    </source>
</evidence>
<organism evidence="5 6">
    <name type="scientific">Gilvimarinus japonicus</name>
    <dbReference type="NCBI Taxonomy" id="1796469"/>
    <lineage>
        <taxon>Bacteria</taxon>
        <taxon>Pseudomonadati</taxon>
        <taxon>Pseudomonadota</taxon>
        <taxon>Gammaproteobacteria</taxon>
        <taxon>Cellvibrionales</taxon>
        <taxon>Cellvibrionaceae</taxon>
        <taxon>Gilvimarinus</taxon>
    </lineage>
</organism>